<protein>
    <submittedName>
        <fullName evidence="2">Uncharacterized protein</fullName>
    </submittedName>
</protein>
<feature type="compositionally biased region" description="Basic and acidic residues" evidence="1">
    <location>
        <begin position="48"/>
        <end position="65"/>
    </location>
</feature>
<accession>A0A9E8FLL7</accession>
<gene>
    <name evidence="2" type="ORF">GJQ55_09175</name>
</gene>
<sequence length="72" mass="8523">MNELRQQQVKRKIRQSLSDIDQMKAQLAVIRSCCAELAAAMRQIRTDAEQAKTEAEQRRQREQRKQQLKRVV</sequence>
<name>A0A9E8FLL7_9GAMM</name>
<reference evidence="2 3" key="1">
    <citation type="submission" date="2019-11" db="EMBL/GenBank/DDBJ databases">
        <title>Venatorbacter sp. nov. a predator of Campylobacter and other Gram-negative bacteria.</title>
        <authorList>
            <person name="Saeedi A."/>
            <person name="Cummings N.J."/>
            <person name="Connerton I.F."/>
            <person name="Connerton P.L."/>
        </authorList>
    </citation>
    <scope>NUCLEOTIDE SEQUENCE [LARGE SCALE GENOMIC DNA]</scope>
    <source>
        <strain evidence="2">XL5</strain>
    </source>
</reference>
<evidence type="ECO:0000313" key="2">
    <source>
        <dbReference type="EMBL" id="QQD24622.1"/>
    </source>
</evidence>
<organism evidence="2 3">
    <name type="scientific">Venatoribacter cucullus</name>
    <dbReference type="NCBI Taxonomy" id="2661630"/>
    <lineage>
        <taxon>Bacteria</taxon>
        <taxon>Pseudomonadati</taxon>
        <taxon>Pseudomonadota</taxon>
        <taxon>Gammaproteobacteria</taxon>
        <taxon>Oceanospirillales</taxon>
        <taxon>Oceanospirillaceae</taxon>
        <taxon>Venatoribacter</taxon>
    </lineage>
</organism>
<dbReference type="Proteomes" id="UP000596074">
    <property type="component" value="Chromosome"/>
</dbReference>
<dbReference type="KEGG" id="vcw:GJQ55_09175"/>
<dbReference type="RefSeq" id="WP_228344680.1">
    <property type="nucleotide sequence ID" value="NZ_CP045550.1"/>
</dbReference>
<dbReference type="AlphaFoldDB" id="A0A9E8FLL7"/>
<dbReference type="EMBL" id="CP046056">
    <property type="protein sequence ID" value="QQD24622.1"/>
    <property type="molecule type" value="Genomic_DNA"/>
</dbReference>
<proteinExistence type="predicted"/>
<evidence type="ECO:0000313" key="3">
    <source>
        <dbReference type="Proteomes" id="UP000596074"/>
    </source>
</evidence>
<evidence type="ECO:0000256" key="1">
    <source>
        <dbReference type="SAM" id="MobiDB-lite"/>
    </source>
</evidence>
<feature type="region of interest" description="Disordered" evidence="1">
    <location>
        <begin position="48"/>
        <end position="72"/>
    </location>
</feature>
<keyword evidence="3" id="KW-1185">Reference proteome</keyword>